<name>A0A918ZWD0_9ACTN</name>
<reference evidence="1" key="1">
    <citation type="journal article" date="2014" name="Int. J. Syst. Evol. Microbiol.">
        <title>Complete genome sequence of Corynebacterium casei LMG S-19264T (=DSM 44701T), isolated from a smear-ripened cheese.</title>
        <authorList>
            <consortium name="US DOE Joint Genome Institute (JGI-PGF)"/>
            <person name="Walter F."/>
            <person name="Albersmeier A."/>
            <person name="Kalinowski J."/>
            <person name="Ruckert C."/>
        </authorList>
    </citation>
    <scope>NUCLEOTIDE SEQUENCE</scope>
    <source>
        <strain evidence="1">JCM 4784</strain>
    </source>
</reference>
<organism evidence="1 2">
    <name type="scientific">Streptomyces longispororuber</name>
    <dbReference type="NCBI Taxonomy" id="68230"/>
    <lineage>
        <taxon>Bacteria</taxon>
        <taxon>Bacillati</taxon>
        <taxon>Actinomycetota</taxon>
        <taxon>Actinomycetes</taxon>
        <taxon>Kitasatosporales</taxon>
        <taxon>Streptomycetaceae</taxon>
        <taxon>Streptomyces</taxon>
    </lineage>
</organism>
<comment type="caution">
    <text evidence="1">The sequence shown here is derived from an EMBL/GenBank/DDBJ whole genome shotgun (WGS) entry which is preliminary data.</text>
</comment>
<dbReference type="RefSeq" id="WP_190137986.1">
    <property type="nucleotide sequence ID" value="NZ_BNBT01000080.1"/>
</dbReference>
<dbReference type="AlphaFoldDB" id="A0A918ZWD0"/>
<evidence type="ECO:0000313" key="1">
    <source>
        <dbReference type="EMBL" id="GHE73359.1"/>
    </source>
</evidence>
<dbReference type="Gene3D" id="3.60.15.10">
    <property type="entry name" value="Ribonuclease Z/Hydroxyacylglutathione hydrolase-like"/>
    <property type="match status" value="1"/>
</dbReference>
<reference evidence="1" key="2">
    <citation type="submission" date="2020-09" db="EMBL/GenBank/DDBJ databases">
        <authorList>
            <person name="Sun Q."/>
            <person name="Ohkuma M."/>
        </authorList>
    </citation>
    <scope>NUCLEOTIDE SEQUENCE</scope>
    <source>
        <strain evidence="1">JCM 4784</strain>
    </source>
</reference>
<dbReference type="InterPro" id="IPR036866">
    <property type="entry name" value="RibonucZ/Hydroxyglut_hydro"/>
</dbReference>
<proteinExistence type="predicted"/>
<protein>
    <submittedName>
        <fullName evidence="1">Uncharacterized protein</fullName>
    </submittedName>
</protein>
<keyword evidence="2" id="KW-1185">Reference proteome</keyword>
<dbReference type="EMBL" id="BNBT01000080">
    <property type="protein sequence ID" value="GHE73359.1"/>
    <property type="molecule type" value="Genomic_DNA"/>
</dbReference>
<gene>
    <name evidence="1" type="ORF">GCM10018785_46830</name>
</gene>
<dbReference type="Proteomes" id="UP000608024">
    <property type="component" value="Unassembled WGS sequence"/>
</dbReference>
<sequence length="70" mass="7762">MDGRQGAELTRRLRPRFALPVHYDDYTVMKSPLSAFHAEMDRRGLGERVIHCGRGQVATIAPGSPAVRVS</sequence>
<accession>A0A918ZWD0</accession>
<evidence type="ECO:0000313" key="2">
    <source>
        <dbReference type="Proteomes" id="UP000608024"/>
    </source>
</evidence>